<sequence>MLPLAALNSCMYIRFAIRRLAEELYAKVDQGAETASAAKVVQSAVNDISPPNAPADNMATALAAAHAAYLRRRPIKRDSGRRAAILYMVPDSERNEIDQRHLEFALYDKHGIMCRRSTFQELADAIESGSLRILPDDPSTSTPAATPGRLVWQRAPDEIVEFTVVYFRSGYAPQLPDDRCWAARELLEWSHAVKCPSGLAHLVGCKMVQALWCDSSTMERFVPMCSRQPVRGVFAPQVDPSTAPDGKEVKDAIQHPEEWVLKPQREGGGNNLHGQEIVRALTKGEGLSEYILMKKIRPPSAALPRLRPHRHGRPQGVRSVIPR</sequence>
<dbReference type="PANTHER" id="PTHR11130:SF0">
    <property type="entry name" value="GLUTATHIONE SYNTHETASE"/>
    <property type="match status" value="1"/>
</dbReference>
<dbReference type="GO" id="GO:0004363">
    <property type="term" value="F:glutathione synthase activity"/>
    <property type="evidence" value="ECO:0007669"/>
    <property type="project" value="InterPro"/>
</dbReference>
<protein>
    <recommendedName>
        <fullName evidence="2">Glutathione synthase substrate-binding domain-containing protein</fullName>
    </recommendedName>
</protein>
<evidence type="ECO:0000313" key="3">
    <source>
        <dbReference type="EMBL" id="CEM34545.1"/>
    </source>
</evidence>
<dbReference type="SUPFAM" id="SSF56059">
    <property type="entry name" value="Glutathione synthetase ATP-binding domain-like"/>
    <property type="match status" value="1"/>
</dbReference>
<organism evidence="3 4">
    <name type="scientific">Vitrella brassicaformis (strain CCMP3155)</name>
    <dbReference type="NCBI Taxonomy" id="1169540"/>
    <lineage>
        <taxon>Eukaryota</taxon>
        <taxon>Sar</taxon>
        <taxon>Alveolata</taxon>
        <taxon>Colpodellida</taxon>
        <taxon>Vitrellaceae</taxon>
        <taxon>Vitrella</taxon>
    </lineage>
</organism>
<feature type="domain" description="Glutathione synthase substrate-binding" evidence="2">
    <location>
        <begin position="84"/>
        <end position="203"/>
    </location>
</feature>
<dbReference type="GO" id="GO:0005524">
    <property type="term" value="F:ATP binding"/>
    <property type="evidence" value="ECO:0007669"/>
    <property type="project" value="InterPro"/>
</dbReference>
<proteinExistence type="predicted"/>
<accession>A0A0G4GUT4</accession>
<feature type="region of interest" description="Disordered" evidence="1">
    <location>
        <begin position="301"/>
        <end position="323"/>
    </location>
</feature>
<evidence type="ECO:0000256" key="1">
    <source>
        <dbReference type="SAM" id="MobiDB-lite"/>
    </source>
</evidence>
<name>A0A0G4GUT4_VITBC</name>
<dbReference type="SUPFAM" id="SSF52440">
    <property type="entry name" value="PreATP-grasp domain"/>
    <property type="match status" value="1"/>
</dbReference>
<dbReference type="GO" id="GO:0005829">
    <property type="term" value="C:cytosol"/>
    <property type="evidence" value="ECO:0007669"/>
    <property type="project" value="TreeGrafter"/>
</dbReference>
<dbReference type="Pfam" id="PF03199">
    <property type="entry name" value="GSH_synthase"/>
    <property type="match status" value="1"/>
</dbReference>
<dbReference type="VEuPathDB" id="CryptoDB:Vbra_482"/>
<dbReference type="STRING" id="1169540.A0A0G4GUT4"/>
<dbReference type="FunCoup" id="A0A0G4GUT4">
    <property type="interactions" value="413"/>
</dbReference>
<dbReference type="Gene3D" id="3.40.50.1760">
    <property type="entry name" value="Glutathione synthase, substrate-binding domain superfamily, eukaryotic"/>
    <property type="match status" value="1"/>
</dbReference>
<dbReference type="InterPro" id="IPR005615">
    <property type="entry name" value="Glutathione_synthase"/>
</dbReference>
<evidence type="ECO:0000313" key="4">
    <source>
        <dbReference type="Proteomes" id="UP000041254"/>
    </source>
</evidence>
<dbReference type="InterPro" id="IPR016185">
    <property type="entry name" value="PreATP-grasp_dom_sf"/>
</dbReference>
<dbReference type="PhylomeDB" id="A0A0G4GUT4"/>
<dbReference type="InterPro" id="IPR004887">
    <property type="entry name" value="GSH_synth_subst-bd"/>
</dbReference>
<evidence type="ECO:0000259" key="2">
    <source>
        <dbReference type="Pfam" id="PF03199"/>
    </source>
</evidence>
<reference evidence="3 4" key="1">
    <citation type="submission" date="2014-11" db="EMBL/GenBank/DDBJ databases">
        <authorList>
            <person name="Zhu J."/>
            <person name="Qi W."/>
            <person name="Song R."/>
        </authorList>
    </citation>
    <scope>NUCLEOTIDE SEQUENCE [LARGE SCALE GENOMIC DNA]</scope>
</reference>
<dbReference type="OrthoDB" id="2020073at2759"/>
<dbReference type="Pfam" id="PF03917">
    <property type="entry name" value="GSH_synth_ATP"/>
    <property type="match status" value="1"/>
</dbReference>
<dbReference type="InterPro" id="IPR014709">
    <property type="entry name" value="Glutathione_synthase_C_euk"/>
</dbReference>
<dbReference type="GO" id="GO:0043295">
    <property type="term" value="F:glutathione binding"/>
    <property type="evidence" value="ECO:0007669"/>
    <property type="project" value="TreeGrafter"/>
</dbReference>
<dbReference type="Gene3D" id="3.30.1490.50">
    <property type="match status" value="1"/>
</dbReference>
<dbReference type="Proteomes" id="UP000041254">
    <property type="component" value="Unassembled WGS sequence"/>
</dbReference>
<dbReference type="EMBL" id="CDMY01000823">
    <property type="protein sequence ID" value="CEM34545.1"/>
    <property type="molecule type" value="Genomic_DNA"/>
</dbReference>
<dbReference type="InterPro" id="IPR037013">
    <property type="entry name" value="GSH-S_sub-bd_sf"/>
</dbReference>
<dbReference type="AlphaFoldDB" id="A0A0G4GUT4"/>
<gene>
    <name evidence="3" type="ORF">Vbra_482</name>
</gene>
<dbReference type="InParanoid" id="A0A0G4GUT4"/>
<keyword evidence="4" id="KW-1185">Reference proteome</keyword>
<dbReference type="PANTHER" id="PTHR11130">
    <property type="entry name" value="GLUTATHIONE SYNTHETASE"/>
    <property type="match status" value="1"/>
</dbReference>